<reference evidence="1 2" key="1">
    <citation type="submission" date="2018-06" db="EMBL/GenBank/DDBJ databases">
        <authorList>
            <consortium name="Pathogen Informatics"/>
            <person name="Doyle S."/>
        </authorList>
    </citation>
    <scope>NUCLEOTIDE SEQUENCE [LARGE SCALE GENOMIC DNA]</scope>
    <source>
        <strain evidence="1 2">NCTC7688</strain>
    </source>
</reference>
<proteinExistence type="predicted"/>
<name>A0A380HJZ4_STASA</name>
<evidence type="ECO:0000313" key="2">
    <source>
        <dbReference type="Proteomes" id="UP000254707"/>
    </source>
</evidence>
<protein>
    <submittedName>
        <fullName evidence="1">Dihydrofolate reductase</fullName>
    </submittedName>
</protein>
<sequence length="42" mass="4930">MNHAQWIENVEKVVFSKALNHVEWSNSKLVKDHVEEGINKLK</sequence>
<accession>A0A380HJZ4</accession>
<dbReference type="AlphaFoldDB" id="A0A380HJZ4"/>
<organism evidence="1 2">
    <name type="scientific">Staphylococcus saprophyticus</name>
    <dbReference type="NCBI Taxonomy" id="29385"/>
    <lineage>
        <taxon>Bacteria</taxon>
        <taxon>Bacillati</taxon>
        <taxon>Bacillota</taxon>
        <taxon>Bacilli</taxon>
        <taxon>Bacillales</taxon>
        <taxon>Staphylococcaceae</taxon>
        <taxon>Staphylococcus</taxon>
    </lineage>
</organism>
<dbReference type="Proteomes" id="UP000254707">
    <property type="component" value="Unassembled WGS sequence"/>
</dbReference>
<gene>
    <name evidence="1" type="ORF">NCTC7688_00251</name>
</gene>
<dbReference type="EMBL" id="UHED01000001">
    <property type="protein sequence ID" value="SUM81757.1"/>
    <property type="molecule type" value="Genomic_DNA"/>
</dbReference>
<evidence type="ECO:0000313" key="1">
    <source>
        <dbReference type="EMBL" id="SUM81757.1"/>
    </source>
</evidence>